<evidence type="ECO:0000313" key="1">
    <source>
        <dbReference type="EMBL" id="MFC0228475.1"/>
    </source>
</evidence>
<sequence length="95" mass="10956">MLNLFCKWAEAKASKLNSDGFISRLHINKSSDNSSAYLDLDGETSIARITFWNSGDVYLEVLDINTEKSIYSNNFRLNDFNDIDVFLCDFFKKIK</sequence>
<evidence type="ECO:0000313" key="2">
    <source>
        <dbReference type="Proteomes" id="UP001589792"/>
    </source>
</evidence>
<reference evidence="1 2" key="1">
    <citation type="submission" date="2024-09" db="EMBL/GenBank/DDBJ databases">
        <authorList>
            <person name="Sun Q."/>
            <person name="Mori K."/>
        </authorList>
    </citation>
    <scope>NUCLEOTIDE SEQUENCE [LARGE SCALE GENOMIC DNA]</scope>
    <source>
        <strain evidence="1 2">CCM 8626</strain>
    </source>
</reference>
<protein>
    <submittedName>
        <fullName evidence="1">Uncharacterized protein</fullName>
    </submittedName>
</protein>
<dbReference type="Pfam" id="PF24689">
    <property type="entry name" value="TriTu"/>
    <property type="match status" value="1"/>
</dbReference>
<proteinExistence type="predicted"/>
<dbReference type="Proteomes" id="UP001589792">
    <property type="component" value="Unassembled WGS sequence"/>
</dbReference>
<organism evidence="1 2">
    <name type="scientific">Serratia aquatilis</name>
    <dbReference type="NCBI Taxonomy" id="1737515"/>
    <lineage>
        <taxon>Bacteria</taxon>
        <taxon>Pseudomonadati</taxon>
        <taxon>Pseudomonadota</taxon>
        <taxon>Gammaproteobacteria</taxon>
        <taxon>Enterobacterales</taxon>
        <taxon>Yersiniaceae</taxon>
        <taxon>Serratia</taxon>
    </lineage>
</organism>
<name>A0ABV6EHK2_9GAMM</name>
<gene>
    <name evidence="1" type="ORF">ACFFJ3_18560</name>
</gene>
<dbReference type="EMBL" id="JBHLXG010000018">
    <property type="protein sequence ID" value="MFC0228475.1"/>
    <property type="molecule type" value="Genomic_DNA"/>
</dbReference>
<keyword evidence="2" id="KW-1185">Reference proteome</keyword>
<comment type="caution">
    <text evidence="1">The sequence shown here is derived from an EMBL/GenBank/DDBJ whole genome shotgun (WGS) entry which is preliminary data.</text>
</comment>
<dbReference type="RefSeq" id="WP_380678101.1">
    <property type="nucleotide sequence ID" value="NZ_CP173186.1"/>
</dbReference>
<accession>A0ABV6EHK2</accession>
<dbReference type="InterPro" id="IPR057062">
    <property type="entry name" value="TriTu"/>
</dbReference>